<protein>
    <submittedName>
        <fullName evidence="1">NDUFB2</fullName>
    </submittedName>
</protein>
<proteinExistence type="predicted"/>
<evidence type="ECO:0000313" key="2">
    <source>
        <dbReference type="Proteomes" id="UP000675881"/>
    </source>
</evidence>
<dbReference type="InterPro" id="IPR026627">
    <property type="entry name" value="NDUFB2_animal"/>
</dbReference>
<dbReference type="Proteomes" id="UP000675881">
    <property type="component" value="Chromosome 9"/>
</dbReference>
<dbReference type="GO" id="GO:0005743">
    <property type="term" value="C:mitochondrial inner membrane"/>
    <property type="evidence" value="ECO:0007669"/>
    <property type="project" value="InterPro"/>
</dbReference>
<organism evidence="1 2">
    <name type="scientific">Lepeophtheirus salmonis</name>
    <name type="common">Salmon louse</name>
    <name type="synonym">Caligus salmonis</name>
    <dbReference type="NCBI Taxonomy" id="72036"/>
    <lineage>
        <taxon>Eukaryota</taxon>
        <taxon>Metazoa</taxon>
        <taxon>Ecdysozoa</taxon>
        <taxon>Arthropoda</taxon>
        <taxon>Crustacea</taxon>
        <taxon>Multicrustacea</taxon>
        <taxon>Hexanauplia</taxon>
        <taxon>Copepoda</taxon>
        <taxon>Siphonostomatoida</taxon>
        <taxon>Caligidae</taxon>
        <taxon>Lepeophtheirus</taxon>
    </lineage>
</organism>
<reference evidence="1" key="1">
    <citation type="submission" date="2021-02" db="EMBL/GenBank/DDBJ databases">
        <authorList>
            <person name="Bekaert M."/>
        </authorList>
    </citation>
    <scope>NUCLEOTIDE SEQUENCE</scope>
    <source>
        <strain evidence="1">IoA-00</strain>
    </source>
</reference>
<dbReference type="OrthoDB" id="6241903at2759"/>
<dbReference type="Pfam" id="PF14813">
    <property type="entry name" value="NADH_B2"/>
    <property type="match status" value="1"/>
</dbReference>
<gene>
    <name evidence="1" type="ORF">LSAA_14855</name>
</gene>
<keyword evidence="2" id="KW-1185">Reference proteome</keyword>
<dbReference type="EMBL" id="HG994588">
    <property type="protein sequence ID" value="CAF3040366.1"/>
    <property type="molecule type" value="Genomic_DNA"/>
</dbReference>
<accession>A0A7R8D654</accession>
<name>A0A7R8D654_LEPSM</name>
<dbReference type="GO" id="GO:0045271">
    <property type="term" value="C:respiratory chain complex I"/>
    <property type="evidence" value="ECO:0007669"/>
    <property type="project" value="InterPro"/>
</dbReference>
<sequence>MATFQSTLRILPLIASRCSSTLVNRSQGFATSAVKNGGQIFLYRKGFPPLRESDRKIMIAFNGFLWWWVFFNLFTDPWTALGHSPSIKPEKFTNEELGIPSDVE</sequence>
<evidence type="ECO:0000313" key="1">
    <source>
        <dbReference type="EMBL" id="CAF3040366.1"/>
    </source>
</evidence>
<dbReference type="AlphaFoldDB" id="A0A7R8D654"/>